<organism evidence="2 3">
    <name type="scientific">Glomus cerebriforme</name>
    <dbReference type="NCBI Taxonomy" id="658196"/>
    <lineage>
        <taxon>Eukaryota</taxon>
        <taxon>Fungi</taxon>
        <taxon>Fungi incertae sedis</taxon>
        <taxon>Mucoromycota</taxon>
        <taxon>Glomeromycotina</taxon>
        <taxon>Glomeromycetes</taxon>
        <taxon>Glomerales</taxon>
        <taxon>Glomeraceae</taxon>
        <taxon>Glomus</taxon>
    </lineage>
</organism>
<evidence type="ECO:0000313" key="2">
    <source>
        <dbReference type="EMBL" id="RIA86723.1"/>
    </source>
</evidence>
<dbReference type="STRING" id="658196.A0A397SKQ9"/>
<feature type="signal peptide" evidence="1">
    <location>
        <begin position="1"/>
        <end position="24"/>
    </location>
</feature>
<reference evidence="2 3" key="1">
    <citation type="submission" date="2018-06" db="EMBL/GenBank/DDBJ databases">
        <title>Comparative genomics reveals the genomic features of Rhizophagus irregularis, R. cerebriforme, R. diaphanum and Gigaspora rosea, and their symbiotic lifestyle signature.</title>
        <authorList>
            <person name="Morin E."/>
            <person name="San Clemente H."/>
            <person name="Chen E.C.H."/>
            <person name="De La Providencia I."/>
            <person name="Hainaut M."/>
            <person name="Kuo A."/>
            <person name="Kohler A."/>
            <person name="Murat C."/>
            <person name="Tang N."/>
            <person name="Roy S."/>
            <person name="Loubradou J."/>
            <person name="Henrissat B."/>
            <person name="Grigoriev I.V."/>
            <person name="Corradi N."/>
            <person name="Roux C."/>
            <person name="Martin F.M."/>
        </authorList>
    </citation>
    <scope>NUCLEOTIDE SEQUENCE [LARGE SCALE GENOMIC DNA]</scope>
    <source>
        <strain evidence="2 3">DAOM 227022</strain>
    </source>
</reference>
<sequence length="139" mass="15806">MGLKFSFALHILYFSQNFLRTCVCSERTTASIMPGETSNGQSNFNKQEVSLYAHLYEKYVEIKNVDGTDEITPDKYNCHNGGVVLEYVDCRSQPTCTGKRIFLRQNTTSVWDDVLRMCQDAGGTWTQEMAIQVESQLLV</sequence>
<keyword evidence="3" id="KW-1185">Reference proteome</keyword>
<comment type="caution">
    <text evidence="2">The sequence shown here is derived from an EMBL/GenBank/DDBJ whole genome shotgun (WGS) entry which is preliminary data.</text>
</comment>
<evidence type="ECO:0000313" key="3">
    <source>
        <dbReference type="Proteomes" id="UP000265703"/>
    </source>
</evidence>
<protein>
    <submittedName>
        <fullName evidence="2">Uncharacterized protein</fullName>
    </submittedName>
</protein>
<evidence type="ECO:0000256" key="1">
    <source>
        <dbReference type="SAM" id="SignalP"/>
    </source>
</evidence>
<feature type="chain" id="PRO_5017419586" evidence="1">
    <location>
        <begin position="25"/>
        <end position="139"/>
    </location>
</feature>
<proteinExistence type="predicted"/>
<dbReference type="AlphaFoldDB" id="A0A397SKQ9"/>
<accession>A0A397SKQ9</accession>
<name>A0A397SKQ9_9GLOM</name>
<gene>
    <name evidence="2" type="ORF">C1645_321077</name>
</gene>
<dbReference type="OrthoDB" id="1932706at2759"/>
<dbReference type="Proteomes" id="UP000265703">
    <property type="component" value="Unassembled WGS sequence"/>
</dbReference>
<dbReference type="EMBL" id="QKYT01000349">
    <property type="protein sequence ID" value="RIA86723.1"/>
    <property type="molecule type" value="Genomic_DNA"/>
</dbReference>
<keyword evidence="1" id="KW-0732">Signal</keyword>